<dbReference type="AlphaFoldDB" id="A0AAV3PDP4"/>
<protein>
    <recommendedName>
        <fullName evidence="3">Endonuclease/exonuclease/phosphatase domain-containing protein</fullName>
    </recommendedName>
</protein>
<reference evidence="1 2" key="1">
    <citation type="submission" date="2024-01" db="EMBL/GenBank/DDBJ databases">
        <title>The complete chloroplast genome sequence of Lithospermum erythrorhizon: insights into the phylogenetic relationship among Boraginaceae species and the maternal lineages of purple gromwells.</title>
        <authorList>
            <person name="Okada T."/>
            <person name="Watanabe K."/>
        </authorList>
    </citation>
    <scope>NUCLEOTIDE SEQUENCE [LARGE SCALE GENOMIC DNA]</scope>
</reference>
<sequence>MGEMHFQNKNCVVAVVYGSTDRRDRKELWRELERCQAGVGDRPWVIGGDFNIVRSVLESQGGGTPDLNVVDEFNECIRSIEVVDHPYFGNHFTWSRNWRERGIVRVLDRVMCNYKWLDYFRRCRVHIPTSCDSDIVPWILMLRMRLYRGPSVMPRPGSPGRYVIRFDGLTSQTTTALSNTFCPHSRAH</sequence>
<evidence type="ECO:0000313" key="2">
    <source>
        <dbReference type="Proteomes" id="UP001454036"/>
    </source>
</evidence>
<dbReference type="Proteomes" id="UP001454036">
    <property type="component" value="Unassembled WGS sequence"/>
</dbReference>
<accession>A0AAV3PDP4</accession>
<proteinExistence type="predicted"/>
<dbReference type="InterPro" id="IPR036691">
    <property type="entry name" value="Endo/exonu/phosph_ase_sf"/>
</dbReference>
<evidence type="ECO:0008006" key="3">
    <source>
        <dbReference type="Google" id="ProtNLM"/>
    </source>
</evidence>
<organism evidence="1 2">
    <name type="scientific">Lithospermum erythrorhizon</name>
    <name type="common">Purple gromwell</name>
    <name type="synonym">Lithospermum officinale var. erythrorhizon</name>
    <dbReference type="NCBI Taxonomy" id="34254"/>
    <lineage>
        <taxon>Eukaryota</taxon>
        <taxon>Viridiplantae</taxon>
        <taxon>Streptophyta</taxon>
        <taxon>Embryophyta</taxon>
        <taxon>Tracheophyta</taxon>
        <taxon>Spermatophyta</taxon>
        <taxon>Magnoliopsida</taxon>
        <taxon>eudicotyledons</taxon>
        <taxon>Gunneridae</taxon>
        <taxon>Pentapetalae</taxon>
        <taxon>asterids</taxon>
        <taxon>lamiids</taxon>
        <taxon>Boraginales</taxon>
        <taxon>Boraginaceae</taxon>
        <taxon>Boraginoideae</taxon>
        <taxon>Lithospermeae</taxon>
        <taxon>Lithospermum</taxon>
    </lineage>
</organism>
<dbReference type="PANTHER" id="PTHR33710">
    <property type="entry name" value="BNAC02G09200D PROTEIN"/>
    <property type="match status" value="1"/>
</dbReference>
<name>A0AAV3PDP4_LITER</name>
<keyword evidence="2" id="KW-1185">Reference proteome</keyword>
<dbReference type="PANTHER" id="PTHR33710:SF64">
    <property type="entry name" value="ENDONUCLEASE_EXONUCLEASE_PHOSPHATASE DOMAIN-CONTAINING PROTEIN"/>
    <property type="match status" value="1"/>
</dbReference>
<dbReference type="Gene3D" id="3.60.10.10">
    <property type="entry name" value="Endonuclease/exonuclease/phosphatase"/>
    <property type="match status" value="1"/>
</dbReference>
<dbReference type="SUPFAM" id="SSF56219">
    <property type="entry name" value="DNase I-like"/>
    <property type="match status" value="1"/>
</dbReference>
<dbReference type="EMBL" id="BAABME010016986">
    <property type="protein sequence ID" value="GAA0148278.1"/>
    <property type="molecule type" value="Genomic_DNA"/>
</dbReference>
<gene>
    <name evidence="1" type="ORF">LIER_36687</name>
</gene>
<comment type="caution">
    <text evidence="1">The sequence shown here is derived from an EMBL/GenBank/DDBJ whole genome shotgun (WGS) entry which is preliminary data.</text>
</comment>
<evidence type="ECO:0000313" key="1">
    <source>
        <dbReference type="EMBL" id="GAA0148278.1"/>
    </source>
</evidence>